<dbReference type="NCBIfam" id="TIGR03624">
    <property type="entry name" value="putative hydrolase"/>
    <property type="match status" value="1"/>
</dbReference>
<keyword evidence="2" id="KW-1185">Reference proteome</keyword>
<protein>
    <submittedName>
        <fullName evidence="1">Zinc-dependent metalloprotease</fullName>
    </submittedName>
</protein>
<evidence type="ECO:0000313" key="2">
    <source>
        <dbReference type="Proteomes" id="UP000516117"/>
    </source>
</evidence>
<proteinExistence type="predicted"/>
<dbReference type="PANTHER" id="PTHR39420">
    <property type="match status" value="1"/>
</dbReference>
<dbReference type="Proteomes" id="UP000516117">
    <property type="component" value="Chromosome"/>
</dbReference>
<keyword evidence="1" id="KW-0378">Hydrolase</keyword>
<dbReference type="GO" id="GO:0008237">
    <property type="term" value="F:metallopeptidase activity"/>
    <property type="evidence" value="ECO:0007669"/>
    <property type="project" value="UniProtKB-KW"/>
</dbReference>
<dbReference type="AlphaFoldDB" id="A0A7H0H7W0"/>
<gene>
    <name evidence="1" type="ORF">H9L22_04245</name>
</gene>
<dbReference type="KEGG" id="tdf:H9L22_04245"/>
<dbReference type="Pfam" id="PF10103">
    <property type="entry name" value="Zincin_2"/>
    <property type="match status" value="1"/>
</dbReference>
<dbReference type="EMBL" id="CP060789">
    <property type="protein sequence ID" value="QNP56626.1"/>
    <property type="molecule type" value="Genomic_DNA"/>
</dbReference>
<dbReference type="InterPro" id="IPR018766">
    <property type="entry name" value="Zinicin_2"/>
</dbReference>
<keyword evidence="1" id="KW-0482">Metalloprotease</keyword>
<keyword evidence="1" id="KW-0645">Protease</keyword>
<organism evidence="1 2">
    <name type="scientific">Tessaracoccus defluvii</name>
    <dbReference type="NCBI Taxonomy" id="1285901"/>
    <lineage>
        <taxon>Bacteria</taxon>
        <taxon>Bacillati</taxon>
        <taxon>Actinomycetota</taxon>
        <taxon>Actinomycetes</taxon>
        <taxon>Propionibacteriales</taxon>
        <taxon>Propionibacteriaceae</taxon>
        <taxon>Tessaracoccus</taxon>
    </lineage>
</organism>
<sequence length="273" mass="30287">MLRSSASLIYRDRLKRELGRVAGDVLTGTEIGFNLLGSSDVVMIPSNVAAFTRDLDASDNDVVLYLLVREAARQRLFHNVGWLAPQLSALLGHFAREITIDFDALSENFRPENLTELSLEDVIAVGESVRGSFFQPASTDTQVEILERLEVLLALVEGWVSHVSSRATAPWMPNAPQLDEVIHRRRASASPVTSVFKELLGLDLHPRLLRDAKNLWAAVEHHRGPEGRDAVWGHPDLLPVRTDLADPLAFAAQGHEEAREDDLDAELRKLLGN</sequence>
<evidence type="ECO:0000313" key="1">
    <source>
        <dbReference type="EMBL" id="QNP56626.1"/>
    </source>
</evidence>
<name>A0A7H0H7W0_9ACTN</name>
<dbReference type="SUPFAM" id="SSF55486">
    <property type="entry name" value="Metalloproteases ('zincins'), catalytic domain"/>
    <property type="match status" value="1"/>
</dbReference>
<dbReference type="PANTHER" id="PTHR39420:SF2">
    <property type="entry name" value="HYDROLASE"/>
    <property type="match status" value="1"/>
</dbReference>
<dbReference type="RefSeq" id="WP_187721726.1">
    <property type="nucleotide sequence ID" value="NZ_CP060789.1"/>
</dbReference>
<reference evidence="1 2" key="1">
    <citation type="submission" date="2020-08" db="EMBL/GenBank/DDBJ databases">
        <title>Genome sequence of Tessaracoccus defluvii JCM 17540T.</title>
        <authorList>
            <person name="Hyun D.-W."/>
            <person name="Bae J.-W."/>
        </authorList>
    </citation>
    <scope>NUCLEOTIDE SEQUENCE [LARGE SCALE GENOMIC DNA]</scope>
    <source>
        <strain evidence="1 2">JCM 17540</strain>
    </source>
</reference>
<dbReference type="GO" id="GO:0006508">
    <property type="term" value="P:proteolysis"/>
    <property type="evidence" value="ECO:0007669"/>
    <property type="project" value="UniProtKB-KW"/>
</dbReference>
<accession>A0A7H0H7W0</accession>